<evidence type="ECO:0000313" key="1">
    <source>
        <dbReference type="EMBL" id="MBS4223344.1"/>
    </source>
</evidence>
<accession>A0A942UUX6</accession>
<name>A0A942UUX6_9BACI</name>
<dbReference type="RefSeq" id="WP_213098363.1">
    <property type="nucleotide sequence ID" value="NZ_JAGYPN010000002.1"/>
</dbReference>
<gene>
    <name evidence="1" type="ORF">KHA91_11380</name>
</gene>
<sequence length="46" mass="5400">MKNLEVDQDLLIQVMQKIYDKDNEKNISLLEAMDEITKMLSPIFNS</sequence>
<dbReference type="AlphaFoldDB" id="A0A942UUX6"/>
<proteinExistence type="predicted"/>
<evidence type="ECO:0000313" key="2">
    <source>
        <dbReference type="Proteomes" id="UP000676456"/>
    </source>
</evidence>
<comment type="caution">
    <text evidence="1">The sequence shown here is derived from an EMBL/GenBank/DDBJ whole genome shotgun (WGS) entry which is preliminary data.</text>
</comment>
<dbReference type="Proteomes" id="UP000676456">
    <property type="component" value="Unassembled WGS sequence"/>
</dbReference>
<keyword evidence="2" id="KW-1185">Reference proteome</keyword>
<dbReference type="EMBL" id="JAGYPN010000002">
    <property type="protein sequence ID" value="MBS4223344.1"/>
    <property type="molecule type" value="Genomic_DNA"/>
</dbReference>
<organism evidence="1 2">
    <name type="scientific">Lederbergia citrea</name>
    <dbReference type="NCBI Taxonomy" id="2833581"/>
    <lineage>
        <taxon>Bacteria</taxon>
        <taxon>Bacillati</taxon>
        <taxon>Bacillota</taxon>
        <taxon>Bacilli</taxon>
        <taxon>Bacillales</taxon>
        <taxon>Bacillaceae</taxon>
        <taxon>Lederbergia</taxon>
    </lineage>
</organism>
<protein>
    <submittedName>
        <fullName evidence="1">Uncharacterized protein</fullName>
    </submittedName>
</protein>
<reference evidence="1 2" key="1">
    <citation type="submission" date="2021-05" db="EMBL/GenBank/DDBJ databases">
        <title>Novel Bacillus species.</title>
        <authorList>
            <person name="Liu G."/>
        </authorList>
    </citation>
    <scope>NUCLEOTIDE SEQUENCE [LARGE SCALE GENOMIC DNA]</scope>
    <source>
        <strain evidence="1 2">FJAT-49682</strain>
    </source>
</reference>